<dbReference type="SUPFAM" id="SSF51735">
    <property type="entry name" value="NAD(P)-binding Rossmann-fold domains"/>
    <property type="match status" value="1"/>
</dbReference>
<comment type="caution">
    <text evidence="1">The sequence shown here is derived from an EMBL/GenBank/DDBJ whole genome shotgun (WGS) entry which is preliminary data.</text>
</comment>
<proteinExistence type="predicted"/>
<dbReference type="Pfam" id="PF00106">
    <property type="entry name" value="adh_short"/>
    <property type="match status" value="1"/>
</dbReference>
<evidence type="ECO:0008006" key="2">
    <source>
        <dbReference type="Google" id="ProtNLM"/>
    </source>
</evidence>
<organism evidence="1">
    <name type="scientific">marine sediment metagenome</name>
    <dbReference type="NCBI Taxonomy" id="412755"/>
    <lineage>
        <taxon>unclassified sequences</taxon>
        <taxon>metagenomes</taxon>
        <taxon>ecological metagenomes</taxon>
    </lineage>
</organism>
<dbReference type="InterPro" id="IPR036291">
    <property type="entry name" value="NAD(P)-bd_dom_sf"/>
</dbReference>
<gene>
    <name evidence="1" type="ORF">S01H4_10209</name>
</gene>
<dbReference type="AlphaFoldDB" id="X0ZQC4"/>
<dbReference type="Gene3D" id="3.40.50.720">
    <property type="entry name" value="NAD(P)-binding Rossmann-like Domain"/>
    <property type="match status" value="1"/>
</dbReference>
<accession>X0ZQC4</accession>
<dbReference type="EMBL" id="BART01003859">
    <property type="protein sequence ID" value="GAG62623.1"/>
    <property type="molecule type" value="Genomic_DNA"/>
</dbReference>
<sequence>MNFKDKVVIVTGAAVGIGRATAIAFAEKNAKVIVADIRP</sequence>
<dbReference type="InterPro" id="IPR002347">
    <property type="entry name" value="SDR_fam"/>
</dbReference>
<name>X0ZQC4_9ZZZZ</name>
<reference evidence="1" key="1">
    <citation type="journal article" date="2014" name="Front. Microbiol.">
        <title>High frequency of phylogenetically diverse reductive dehalogenase-homologous genes in deep subseafloor sedimentary metagenomes.</title>
        <authorList>
            <person name="Kawai M."/>
            <person name="Futagami T."/>
            <person name="Toyoda A."/>
            <person name="Takaki Y."/>
            <person name="Nishi S."/>
            <person name="Hori S."/>
            <person name="Arai W."/>
            <person name="Tsubouchi T."/>
            <person name="Morono Y."/>
            <person name="Uchiyama I."/>
            <person name="Ito T."/>
            <person name="Fujiyama A."/>
            <person name="Inagaki F."/>
            <person name="Takami H."/>
        </authorList>
    </citation>
    <scope>NUCLEOTIDE SEQUENCE</scope>
    <source>
        <strain evidence="1">Expedition CK06-06</strain>
    </source>
</reference>
<evidence type="ECO:0000313" key="1">
    <source>
        <dbReference type="EMBL" id="GAG62623.1"/>
    </source>
</evidence>
<protein>
    <recommendedName>
        <fullName evidence="2">Short-chain dehydrogenase/reductase SDR</fullName>
    </recommendedName>
</protein>